<evidence type="ECO:0000313" key="2">
    <source>
        <dbReference type="EMBL" id="RRT75442.1"/>
    </source>
</evidence>
<proteinExistence type="predicted"/>
<organism evidence="2 3">
    <name type="scientific">Ensete ventricosum</name>
    <name type="common">Abyssinian banana</name>
    <name type="synonym">Musa ensete</name>
    <dbReference type="NCBI Taxonomy" id="4639"/>
    <lineage>
        <taxon>Eukaryota</taxon>
        <taxon>Viridiplantae</taxon>
        <taxon>Streptophyta</taxon>
        <taxon>Embryophyta</taxon>
        <taxon>Tracheophyta</taxon>
        <taxon>Spermatophyta</taxon>
        <taxon>Magnoliopsida</taxon>
        <taxon>Liliopsida</taxon>
        <taxon>Zingiberales</taxon>
        <taxon>Musaceae</taxon>
        <taxon>Ensete</taxon>
    </lineage>
</organism>
<evidence type="ECO:0000313" key="3">
    <source>
        <dbReference type="Proteomes" id="UP000287651"/>
    </source>
</evidence>
<dbReference type="InterPro" id="IPR038863">
    <property type="entry name" value="Put_Complex_I_su8"/>
</dbReference>
<protein>
    <submittedName>
        <fullName evidence="2">Uncharacterized protein</fullName>
    </submittedName>
</protein>
<dbReference type="AlphaFoldDB" id="A0A427AH15"/>
<evidence type="ECO:0000256" key="1">
    <source>
        <dbReference type="SAM" id="Phobius"/>
    </source>
</evidence>
<name>A0A427AH15_ENSVE</name>
<sequence length="169" mass="18432">MKRFCGPYPDTPQVRPPTRKVISGSTFGSDAFIGFIFVVVVPTDPIWHSHHRSELPTVLESSRSKQNPTAINGRKLEGVREGGEMAGRFSGVASRIMGGNGVAARSVASALRSRSGMVWDNGTPCPEPCIDRLAPTVGKYEALAWLCWASSRRSVWWLCGMTKSPRDPS</sequence>
<dbReference type="Proteomes" id="UP000287651">
    <property type="component" value="Unassembled WGS sequence"/>
</dbReference>
<reference evidence="2 3" key="1">
    <citation type="journal article" date="2014" name="Agronomy (Basel)">
        <title>A Draft Genome Sequence for Ensete ventricosum, the Drought-Tolerant Tree Against Hunger.</title>
        <authorList>
            <person name="Harrison J."/>
            <person name="Moore K.A."/>
            <person name="Paszkiewicz K."/>
            <person name="Jones T."/>
            <person name="Grant M."/>
            <person name="Ambacheew D."/>
            <person name="Muzemil S."/>
            <person name="Studholme D.J."/>
        </authorList>
    </citation>
    <scope>NUCLEOTIDE SEQUENCE [LARGE SCALE GENOMIC DNA]</scope>
</reference>
<keyword evidence="1" id="KW-0472">Membrane</keyword>
<feature type="transmembrane region" description="Helical" evidence="1">
    <location>
        <begin position="21"/>
        <end position="41"/>
    </location>
</feature>
<dbReference type="PANTHER" id="PTHR36401:SF1">
    <property type="entry name" value="NADH DEHYDROGENASE [UBIQUINONE] 1 BETA SUBCOMPLEX SUBUNIT 8, MITOCHONDRIAL"/>
    <property type="match status" value="1"/>
</dbReference>
<accession>A0A427AH15</accession>
<keyword evidence="1" id="KW-1133">Transmembrane helix</keyword>
<dbReference type="EMBL" id="AMZH03002479">
    <property type="protein sequence ID" value="RRT75442.1"/>
    <property type="molecule type" value="Genomic_DNA"/>
</dbReference>
<keyword evidence="1" id="KW-0812">Transmembrane</keyword>
<gene>
    <name evidence="2" type="ORF">B296_00023854</name>
</gene>
<comment type="caution">
    <text evidence="2">The sequence shown here is derived from an EMBL/GenBank/DDBJ whole genome shotgun (WGS) entry which is preliminary data.</text>
</comment>
<dbReference type="PANTHER" id="PTHR36401">
    <property type="entry name" value="NADH DEHYDROGENASE [UBIQUINONE] 1 BETA SUBCOMPLEX SUBUNIT 8, MITOCHONDRIAL"/>
    <property type="match status" value="1"/>
</dbReference>